<dbReference type="InterPro" id="IPR017972">
    <property type="entry name" value="Cyt_P450_CS"/>
</dbReference>
<dbReference type="PROSITE" id="PS00086">
    <property type="entry name" value="CYTOCHROME_P450"/>
    <property type="match status" value="1"/>
</dbReference>
<evidence type="ECO:0000256" key="3">
    <source>
        <dbReference type="RuleBase" id="RU000461"/>
    </source>
</evidence>
<proteinExistence type="inferred from homology"/>
<dbReference type="GO" id="GO:0016705">
    <property type="term" value="F:oxidoreductase activity, acting on paired donors, with incorporation or reduction of molecular oxygen"/>
    <property type="evidence" value="ECO:0007669"/>
    <property type="project" value="InterPro"/>
</dbReference>
<organism evidence="4 5">
    <name type="scientific">Carpinus fangiana</name>
    <dbReference type="NCBI Taxonomy" id="176857"/>
    <lineage>
        <taxon>Eukaryota</taxon>
        <taxon>Viridiplantae</taxon>
        <taxon>Streptophyta</taxon>
        <taxon>Embryophyta</taxon>
        <taxon>Tracheophyta</taxon>
        <taxon>Spermatophyta</taxon>
        <taxon>Magnoliopsida</taxon>
        <taxon>eudicotyledons</taxon>
        <taxon>Gunneridae</taxon>
        <taxon>Pentapetalae</taxon>
        <taxon>rosids</taxon>
        <taxon>fabids</taxon>
        <taxon>Fagales</taxon>
        <taxon>Betulaceae</taxon>
        <taxon>Carpinus</taxon>
    </lineage>
</organism>
<dbReference type="SUPFAM" id="SSF48264">
    <property type="entry name" value="Cytochrome P450"/>
    <property type="match status" value="1"/>
</dbReference>
<dbReference type="PANTHER" id="PTHR24305">
    <property type="entry name" value="CYTOCHROME P450"/>
    <property type="match status" value="1"/>
</dbReference>
<evidence type="ECO:0000313" key="5">
    <source>
        <dbReference type="Proteomes" id="UP000327013"/>
    </source>
</evidence>
<dbReference type="EMBL" id="VIBQ01000016">
    <property type="protein sequence ID" value="KAB8356377.1"/>
    <property type="molecule type" value="Genomic_DNA"/>
</dbReference>
<reference evidence="4 5" key="1">
    <citation type="submission" date="2019-06" db="EMBL/GenBank/DDBJ databases">
        <title>A chromosomal-level reference genome of Carpinus fangiana (Coryloideae, Betulaceae).</title>
        <authorList>
            <person name="Yang X."/>
            <person name="Wang Z."/>
            <person name="Zhang L."/>
            <person name="Hao G."/>
            <person name="Liu J."/>
            <person name="Yang Y."/>
        </authorList>
    </citation>
    <scope>NUCLEOTIDE SEQUENCE [LARGE SCALE GENOMIC DNA]</scope>
    <source>
        <strain evidence="4">Cfa_2016G</strain>
        <tissue evidence="4">Leaf</tissue>
    </source>
</reference>
<keyword evidence="3" id="KW-0560">Oxidoreductase</keyword>
<evidence type="ECO:0000256" key="1">
    <source>
        <dbReference type="ARBA" id="ARBA00001971"/>
    </source>
</evidence>
<dbReference type="PRINTS" id="PR00385">
    <property type="entry name" value="P450"/>
</dbReference>
<dbReference type="PANTHER" id="PTHR24305:SF85">
    <property type="entry name" value="P450, PUTATIVE (EUROFUNG)-RELATED"/>
    <property type="match status" value="1"/>
</dbReference>
<keyword evidence="2 3" id="KW-0479">Metal-binding</keyword>
<dbReference type="InterPro" id="IPR001128">
    <property type="entry name" value="Cyt_P450"/>
</dbReference>
<dbReference type="Pfam" id="PF00067">
    <property type="entry name" value="p450"/>
    <property type="match status" value="1"/>
</dbReference>
<dbReference type="AlphaFoldDB" id="A0A5N6KX60"/>
<dbReference type="Gene3D" id="1.10.630.10">
    <property type="entry name" value="Cytochrome P450"/>
    <property type="match status" value="1"/>
</dbReference>
<evidence type="ECO:0000313" key="4">
    <source>
        <dbReference type="EMBL" id="KAB8356377.1"/>
    </source>
</evidence>
<keyword evidence="5" id="KW-1185">Reference proteome</keyword>
<dbReference type="Proteomes" id="UP000327013">
    <property type="component" value="Unassembled WGS sequence"/>
</dbReference>
<dbReference type="PRINTS" id="PR00463">
    <property type="entry name" value="EP450I"/>
</dbReference>
<gene>
    <name evidence="4" type="ORF">FH972_023961</name>
</gene>
<sequence>MAFGKSIGFVENGNDVGGLIQAFYDMAPMAGLVAALPNIVNPLLENSVTGRWLMPTSGDGTGIGKVMKYRDNMLEKRLETRHALQHGDFLDNIMNAKNADGSYMTVEEVKVEALVLMVAATDTSAAFISPFVHNVIQNSHIYARLREEITLFEQQGKLPTGIVTYEQTLELPYFMACVKETLRFSPSTPIIMPRLVSSGGMEIEGHWVPAGTEIGANPYVVHRSTDIFGEDAHEFHPERWLVSEEHSKEMDKHMMAWGYGARVCLGKNIAQLTTQKLCLELFRRFDLGTQDVDNPWRAENWGIMVYWDQWLSIKAAALAST</sequence>
<keyword evidence="2 3" id="KW-0408">Iron</keyword>
<accession>A0A5N6KX60</accession>
<keyword evidence="2 3" id="KW-0349">Heme</keyword>
<dbReference type="OrthoDB" id="2789670at2759"/>
<comment type="caution">
    <text evidence="4">The sequence shown here is derived from an EMBL/GenBank/DDBJ whole genome shotgun (WGS) entry which is preliminary data.</text>
</comment>
<dbReference type="InterPro" id="IPR050121">
    <property type="entry name" value="Cytochrome_P450_monoxygenase"/>
</dbReference>
<dbReference type="GO" id="GO:0005506">
    <property type="term" value="F:iron ion binding"/>
    <property type="evidence" value="ECO:0007669"/>
    <property type="project" value="InterPro"/>
</dbReference>
<keyword evidence="3" id="KW-0503">Monooxygenase</keyword>
<dbReference type="GO" id="GO:0004497">
    <property type="term" value="F:monooxygenase activity"/>
    <property type="evidence" value="ECO:0007669"/>
    <property type="project" value="UniProtKB-KW"/>
</dbReference>
<evidence type="ECO:0000256" key="2">
    <source>
        <dbReference type="PIRSR" id="PIRSR602401-1"/>
    </source>
</evidence>
<name>A0A5N6KX60_9ROSI</name>
<protein>
    <recommendedName>
        <fullName evidence="6">Cytochrome P450</fullName>
    </recommendedName>
</protein>
<evidence type="ECO:0008006" key="6">
    <source>
        <dbReference type="Google" id="ProtNLM"/>
    </source>
</evidence>
<comment type="cofactor">
    <cofactor evidence="1 2">
        <name>heme</name>
        <dbReference type="ChEBI" id="CHEBI:30413"/>
    </cofactor>
</comment>
<dbReference type="InterPro" id="IPR002401">
    <property type="entry name" value="Cyt_P450_E_grp-I"/>
</dbReference>
<comment type="similarity">
    <text evidence="3">Belongs to the cytochrome P450 family.</text>
</comment>
<dbReference type="InterPro" id="IPR036396">
    <property type="entry name" value="Cyt_P450_sf"/>
</dbReference>
<dbReference type="GO" id="GO:0020037">
    <property type="term" value="F:heme binding"/>
    <property type="evidence" value="ECO:0007669"/>
    <property type="project" value="InterPro"/>
</dbReference>
<feature type="binding site" description="axial binding residue" evidence="2">
    <location>
        <position position="264"/>
    </location>
    <ligand>
        <name>heme</name>
        <dbReference type="ChEBI" id="CHEBI:30413"/>
    </ligand>
    <ligandPart>
        <name>Fe</name>
        <dbReference type="ChEBI" id="CHEBI:18248"/>
    </ligandPart>
</feature>